<keyword evidence="8" id="KW-1185">Reference proteome</keyword>
<dbReference type="InterPro" id="IPR000620">
    <property type="entry name" value="EamA_dom"/>
</dbReference>
<proteinExistence type="predicted"/>
<organism evidence="7 8">
    <name type="scientific">Lacipirellula parvula</name>
    <dbReference type="NCBI Taxonomy" id="2650471"/>
    <lineage>
        <taxon>Bacteria</taxon>
        <taxon>Pseudomonadati</taxon>
        <taxon>Planctomycetota</taxon>
        <taxon>Planctomycetia</taxon>
        <taxon>Pirellulales</taxon>
        <taxon>Lacipirellulaceae</taxon>
        <taxon>Lacipirellula</taxon>
    </lineage>
</organism>
<feature type="transmembrane region" description="Helical" evidence="5">
    <location>
        <begin position="120"/>
        <end position="141"/>
    </location>
</feature>
<accession>A0A5K7XA24</accession>
<feature type="transmembrane region" description="Helical" evidence="5">
    <location>
        <begin position="206"/>
        <end position="226"/>
    </location>
</feature>
<dbReference type="Pfam" id="PF00892">
    <property type="entry name" value="EamA"/>
    <property type="match status" value="2"/>
</dbReference>
<dbReference type="AlphaFoldDB" id="A0A5K7XA24"/>
<feature type="transmembrane region" description="Helical" evidence="5">
    <location>
        <begin position="7"/>
        <end position="26"/>
    </location>
</feature>
<feature type="domain" description="EamA" evidence="6">
    <location>
        <begin position="148"/>
        <end position="276"/>
    </location>
</feature>
<dbReference type="Proteomes" id="UP000326837">
    <property type="component" value="Chromosome"/>
</dbReference>
<dbReference type="PANTHER" id="PTHR22911">
    <property type="entry name" value="ACYL-MALONYL CONDENSING ENZYME-RELATED"/>
    <property type="match status" value="1"/>
</dbReference>
<feature type="transmembrane region" description="Helical" evidence="5">
    <location>
        <begin position="178"/>
        <end position="200"/>
    </location>
</feature>
<feature type="transmembrane region" description="Helical" evidence="5">
    <location>
        <begin position="147"/>
        <end position="166"/>
    </location>
</feature>
<feature type="transmembrane region" description="Helical" evidence="5">
    <location>
        <begin position="92"/>
        <end position="113"/>
    </location>
</feature>
<comment type="subcellular location">
    <subcellularLocation>
        <location evidence="1">Membrane</location>
        <topology evidence="1">Multi-pass membrane protein</topology>
    </subcellularLocation>
</comment>
<gene>
    <name evidence="7" type="ORF">PLANPX_2359</name>
</gene>
<keyword evidence="3 5" id="KW-1133">Transmembrane helix</keyword>
<feature type="transmembrane region" description="Helical" evidence="5">
    <location>
        <begin position="238"/>
        <end position="254"/>
    </location>
</feature>
<evidence type="ECO:0000313" key="8">
    <source>
        <dbReference type="Proteomes" id="UP000326837"/>
    </source>
</evidence>
<evidence type="ECO:0000256" key="1">
    <source>
        <dbReference type="ARBA" id="ARBA00004141"/>
    </source>
</evidence>
<name>A0A5K7XA24_9BACT</name>
<dbReference type="EMBL" id="AP021861">
    <property type="protein sequence ID" value="BBO32747.1"/>
    <property type="molecule type" value="Genomic_DNA"/>
</dbReference>
<dbReference type="KEGG" id="lpav:PLANPX_2359"/>
<evidence type="ECO:0000259" key="6">
    <source>
        <dbReference type="Pfam" id="PF00892"/>
    </source>
</evidence>
<feature type="transmembrane region" description="Helical" evidence="5">
    <location>
        <begin position="260"/>
        <end position="279"/>
    </location>
</feature>
<protein>
    <recommendedName>
        <fullName evidence="6">EamA domain-containing protein</fullName>
    </recommendedName>
</protein>
<sequence length="300" mass="31898">MSRQHLYGILLIVAAFFCVAVMSAFGKGAANVSTATISFFQSFISLVLFLPWTLRHGLADLKTTQFPLHLARALAGLLSQVLYFWAVKEMTLIDAVLLVNAAPLFIPLVAWLWNRTPITPAVAVSLLAGFIGVVLIIKPGADLLTNPAALIALSAALFSAIALVSVNKLSGQNRPDTILFYYFCIASIATLPFAIADWSMPSPRGWGYLAGVGLFMALAQLLIILAYQHATASQIAPFNYSVVIFSGLIGWVVWGNTLDWISAIGIALVCLGGILSIVLSPPPKPTHGVAAPIAPISARG</sequence>
<keyword evidence="2 5" id="KW-0812">Transmembrane</keyword>
<feature type="transmembrane region" description="Helical" evidence="5">
    <location>
        <begin position="32"/>
        <end position="54"/>
    </location>
</feature>
<feature type="domain" description="EamA" evidence="6">
    <location>
        <begin position="7"/>
        <end position="137"/>
    </location>
</feature>
<dbReference type="InterPro" id="IPR037185">
    <property type="entry name" value="EmrE-like"/>
</dbReference>
<feature type="transmembrane region" description="Helical" evidence="5">
    <location>
        <begin position="66"/>
        <end position="86"/>
    </location>
</feature>
<evidence type="ECO:0000256" key="5">
    <source>
        <dbReference type="SAM" id="Phobius"/>
    </source>
</evidence>
<dbReference type="RefSeq" id="WP_152098660.1">
    <property type="nucleotide sequence ID" value="NZ_AP021861.1"/>
</dbReference>
<keyword evidence="4 5" id="KW-0472">Membrane</keyword>
<dbReference type="SUPFAM" id="SSF103481">
    <property type="entry name" value="Multidrug resistance efflux transporter EmrE"/>
    <property type="match status" value="2"/>
</dbReference>
<dbReference type="GO" id="GO:0016020">
    <property type="term" value="C:membrane"/>
    <property type="evidence" value="ECO:0007669"/>
    <property type="project" value="UniProtKB-SubCell"/>
</dbReference>
<evidence type="ECO:0000256" key="4">
    <source>
        <dbReference type="ARBA" id="ARBA00023136"/>
    </source>
</evidence>
<dbReference type="PANTHER" id="PTHR22911:SF6">
    <property type="entry name" value="SOLUTE CARRIER FAMILY 35 MEMBER G1"/>
    <property type="match status" value="1"/>
</dbReference>
<evidence type="ECO:0000256" key="2">
    <source>
        <dbReference type="ARBA" id="ARBA00022692"/>
    </source>
</evidence>
<evidence type="ECO:0000256" key="3">
    <source>
        <dbReference type="ARBA" id="ARBA00022989"/>
    </source>
</evidence>
<reference evidence="8" key="1">
    <citation type="submission" date="2019-10" db="EMBL/GenBank/DDBJ databases">
        <title>Lacipirellula parvula gen. nov., sp. nov., representing a lineage of planctomycetes widespread in freshwater anoxic habitats, and description of the family Lacipirellulaceae.</title>
        <authorList>
            <person name="Dedysh S.N."/>
            <person name="Kulichevskaya I.S."/>
            <person name="Beletsky A.V."/>
            <person name="Rakitin A.L."/>
            <person name="Mardanov A.V."/>
            <person name="Ivanova A.A."/>
            <person name="Saltykova V.X."/>
            <person name="Rijpstra W.I.C."/>
            <person name="Sinninghe Damste J.S."/>
            <person name="Ravin N.V."/>
        </authorList>
    </citation>
    <scope>NUCLEOTIDE SEQUENCE [LARGE SCALE GENOMIC DNA]</scope>
    <source>
        <strain evidence="8">PX69</strain>
    </source>
</reference>
<evidence type="ECO:0000313" key="7">
    <source>
        <dbReference type="EMBL" id="BBO32747.1"/>
    </source>
</evidence>